<feature type="region of interest" description="Disordered" evidence="1">
    <location>
        <begin position="64"/>
        <end position="92"/>
    </location>
</feature>
<name>A0A433MPA3_9BURK</name>
<evidence type="ECO:0000313" key="2">
    <source>
        <dbReference type="EMBL" id="RUR69663.1"/>
    </source>
</evidence>
<dbReference type="Proteomes" id="UP000281118">
    <property type="component" value="Unassembled WGS sequence"/>
</dbReference>
<gene>
    <name evidence="2" type="ORF">EJP67_21645</name>
</gene>
<dbReference type="EMBL" id="RXFT01000009">
    <property type="protein sequence ID" value="RUR69663.1"/>
    <property type="molecule type" value="Genomic_DNA"/>
</dbReference>
<dbReference type="AlphaFoldDB" id="A0A433MPA3"/>
<comment type="caution">
    <text evidence="2">The sequence shown here is derived from an EMBL/GenBank/DDBJ whole genome shotgun (WGS) entry which is preliminary data.</text>
</comment>
<evidence type="ECO:0000256" key="1">
    <source>
        <dbReference type="SAM" id="MobiDB-lite"/>
    </source>
</evidence>
<feature type="region of interest" description="Disordered" evidence="1">
    <location>
        <begin position="24"/>
        <end position="49"/>
    </location>
</feature>
<dbReference type="OrthoDB" id="8822550at2"/>
<organism evidence="2 3">
    <name type="scientific">Variovorax guangxiensis</name>
    <dbReference type="NCBI Taxonomy" id="1775474"/>
    <lineage>
        <taxon>Bacteria</taxon>
        <taxon>Pseudomonadati</taxon>
        <taxon>Pseudomonadota</taxon>
        <taxon>Betaproteobacteria</taxon>
        <taxon>Burkholderiales</taxon>
        <taxon>Comamonadaceae</taxon>
        <taxon>Variovorax</taxon>
    </lineage>
</organism>
<sequence length="92" mass="10127">MARASPLPSGCAEERSVSRIRARSCLSEASSARPRETRAPQVARSEAEGRRQWGRLSFAYFSLAKQRKVGRPPGRDPAPGSKHPAQKLNERA</sequence>
<reference evidence="2 3" key="1">
    <citation type="submission" date="2018-12" db="EMBL/GenBank/DDBJ databases">
        <title>The genome sequences of Variovorax guangxiensis DSM 27352.</title>
        <authorList>
            <person name="Gao J."/>
            <person name="Sun J."/>
        </authorList>
    </citation>
    <scope>NUCLEOTIDE SEQUENCE [LARGE SCALE GENOMIC DNA]</scope>
    <source>
        <strain evidence="2 3">DSM 27352</strain>
    </source>
</reference>
<protein>
    <submittedName>
        <fullName evidence="2">Uncharacterized protein</fullName>
    </submittedName>
</protein>
<evidence type="ECO:0000313" key="3">
    <source>
        <dbReference type="Proteomes" id="UP000281118"/>
    </source>
</evidence>
<proteinExistence type="predicted"/>
<accession>A0A433MPA3</accession>